<keyword evidence="4" id="KW-0812">Transmembrane</keyword>
<evidence type="ECO:0000256" key="4">
    <source>
        <dbReference type="SAM" id="Phobius"/>
    </source>
</evidence>
<dbReference type="PRINTS" id="PR00420">
    <property type="entry name" value="RNGMNOXGNASE"/>
</dbReference>
<feature type="domain" description="FAD-binding" evidence="5">
    <location>
        <begin position="12"/>
        <end position="359"/>
    </location>
</feature>
<proteinExistence type="predicted"/>
<dbReference type="EMBL" id="JALPTH010000047">
    <property type="protein sequence ID" value="MCK8681636.1"/>
    <property type="molecule type" value="Genomic_DNA"/>
</dbReference>
<dbReference type="SUPFAM" id="SSF54373">
    <property type="entry name" value="FAD-linked reductases, C-terminal domain"/>
    <property type="match status" value="1"/>
</dbReference>
<evidence type="ECO:0000256" key="3">
    <source>
        <dbReference type="SAM" id="MobiDB-lite"/>
    </source>
</evidence>
<dbReference type="NCBIfam" id="NF005720">
    <property type="entry name" value="PRK07538.1"/>
    <property type="match status" value="1"/>
</dbReference>
<dbReference type="Gene3D" id="3.50.50.60">
    <property type="entry name" value="FAD/NAD(P)-binding domain"/>
    <property type="match status" value="1"/>
</dbReference>
<feature type="compositionally biased region" description="Pro residues" evidence="3">
    <location>
        <begin position="435"/>
        <end position="444"/>
    </location>
</feature>
<accession>A0ABT0IJW9</accession>
<dbReference type="Proteomes" id="UP001522868">
    <property type="component" value="Unassembled WGS sequence"/>
</dbReference>
<keyword evidence="4" id="KW-0472">Membrane</keyword>
<feature type="region of interest" description="Disordered" evidence="3">
    <location>
        <begin position="419"/>
        <end position="444"/>
    </location>
</feature>
<dbReference type="PANTHER" id="PTHR13789:SF268">
    <property type="entry name" value="5-METHYLPHENAZINE-1-CARBOXYLATE 1-MONOOXYGENASE"/>
    <property type="match status" value="1"/>
</dbReference>
<comment type="caution">
    <text evidence="6">The sequence shown here is derived from an EMBL/GenBank/DDBJ whole genome shotgun (WGS) entry which is preliminary data.</text>
</comment>
<protein>
    <submittedName>
        <fullName evidence="6">FAD-dependent monooxygenase</fullName>
    </submittedName>
</protein>
<keyword evidence="2 6" id="KW-0503">Monooxygenase</keyword>
<dbReference type="Gene3D" id="3.30.9.30">
    <property type="match status" value="1"/>
</dbReference>
<dbReference type="InterPro" id="IPR050493">
    <property type="entry name" value="FAD-dep_Monooxygenase_BioMet"/>
</dbReference>
<dbReference type="Pfam" id="PF01494">
    <property type="entry name" value="FAD_binding_3"/>
    <property type="match status" value="1"/>
</dbReference>
<name>A0ABT0IJW9_9ACTN</name>
<dbReference type="InterPro" id="IPR036188">
    <property type="entry name" value="FAD/NAD-bd_sf"/>
</dbReference>
<organism evidence="6 7">
    <name type="scientific">Streptomyces lichenis</name>
    <dbReference type="NCBI Taxonomy" id="2306967"/>
    <lineage>
        <taxon>Bacteria</taxon>
        <taxon>Bacillati</taxon>
        <taxon>Actinomycetota</taxon>
        <taxon>Actinomycetes</taxon>
        <taxon>Kitasatosporales</taxon>
        <taxon>Streptomycetaceae</taxon>
        <taxon>Streptomyces</taxon>
    </lineage>
</organism>
<evidence type="ECO:0000259" key="5">
    <source>
        <dbReference type="Pfam" id="PF01494"/>
    </source>
</evidence>
<sequence>MARSTDRNSPRIIVAGAGIGGLATALSLFSAGLRDIRLVESCARLRPVGAGVNLQPAAVRELSELGLEPRLAAHAVATGRLAYHHRYGGVIWSEPRGRAAGYHWPQFSVHRGHLQRLLLEEAVRRLGPGAVATGWRMDRYEHTEGPHGPGIRVYARDGRAPLDGDLLIAADGVNSTARAVMYPGEGPPLANGIGMWRGLSRGRPFLDGRTMLIIGCNSNVKTVVYPITPVDSSGHCVLNWVVEAHDDQAVRPAAHWDTATDPAGALDHLHGWRNEHIDLHAMIARTPRVLRYPMIDRDPLPTWIDGRTVLLGDAAHPMYPTGSNGASQAIVDARVLAYQLAHHPVDEALARYDGLRRPQTTELLAAHRRLEPDPLLREVEALAPNGFTEIAEVLPPDKLADMRSCTRRVTGVDAAGLNARPSWDVPRRTATPCASPVPSPVPSP</sequence>
<dbReference type="RefSeq" id="WP_248637460.1">
    <property type="nucleotide sequence ID" value="NZ_JALPTH010000047.1"/>
</dbReference>
<dbReference type="GO" id="GO:0004497">
    <property type="term" value="F:monooxygenase activity"/>
    <property type="evidence" value="ECO:0007669"/>
    <property type="project" value="UniProtKB-KW"/>
</dbReference>
<evidence type="ECO:0000256" key="2">
    <source>
        <dbReference type="ARBA" id="ARBA00023033"/>
    </source>
</evidence>
<evidence type="ECO:0000313" key="7">
    <source>
        <dbReference type="Proteomes" id="UP001522868"/>
    </source>
</evidence>
<keyword evidence="4" id="KW-1133">Transmembrane helix</keyword>
<gene>
    <name evidence="6" type="ORF">M1O15_30405</name>
</gene>
<feature type="transmembrane region" description="Helical" evidence="4">
    <location>
        <begin position="12"/>
        <end position="33"/>
    </location>
</feature>
<reference evidence="6 7" key="1">
    <citation type="submission" date="2022-04" db="EMBL/GenBank/DDBJ databases">
        <title>Streptomyces sp. nov. LCR6-01 isolated from Lichen of Dirinaria sp.</title>
        <authorList>
            <person name="Kanchanasin P."/>
            <person name="Tanasupawat S."/>
            <person name="Phongsopitanun W."/>
        </authorList>
    </citation>
    <scope>NUCLEOTIDE SEQUENCE [LARGE SCALE GENOMIC DNA]</scope>
    <source>
        <strain evidence="6 7">LCR6-01</strain>
    </source>
</reference>
<dbReference type="InterPro" id="IPR002938">
    <property type="entry name" value="FAD-bd"/>
</dbReference>
<dbReference type="PANTHER" id="PTHR13789">
    <property type="entry name" value="MONOOXYGENASE"/>
    <property type="match status" value="1"/>
</dbReference>
<keyword evidence="1" id="KW-0560">Oxidoreductase</keyword>
<evidence type="ECO:0000313" key="6">
    <source>
        <dbReference type="EMBL" id="MCK8681636.1"/>
    </source>
</evidence>
<evidence type="ECO:0000256" key="1">
    <source>
        <dbReference type="ARBA" id="ARBA00023002"/>
    </source>
</evidence>
<dbReference type="SUPFAM" id="SSF51905">
    <property type="entry name" value="FAD/NAD(P)-binding domain"/>
    <property type="match status" value="1"/>
</dbReference>
<keyword evidence="7" id="KW-1185">Reference proteome</keyword>